<keyword evidence="4 13" id="KW-0436">Ligase</keyword>
<dbReference type="GO" id="GO:0000049">
    <property type="term" value="F:tRNA binding"/>
    <property type="evidence" value="ECO:0007669"/>
    <property type="project" value="UniProtKB-KW"/>
</dbReference>
<dbReference type="SUPFAM" id="SSF55186">
    <property type="entry name" value="ThrRS/AlaRS common domain"/>
    <property type="match status" value="1"/>
</dbReference>
<dbReference type="SUPFAM" id="SSF55681">
    <property type="entry name" value="Class II aaRS and biotin synthetases"/>
    <property type="match status" value="1"/>
</dbReference>
<evidence type="ECO:0000256" key="9">
    <source>
        <dbReference type="ARBA" id="ARBA00022884"/>
    </source>
</evidence>
<dbReference type="PROSITE" id="PS50862">
    <property type="entry name" value="AA_TRNA_LIGASE_II"/>
    <property type="match status" value="1"/>
</dbReference>
<dbReference type="Gene3D" id="3.30.930.10">
    <property type="entry name" value="Bira Bifunctional Protein, Domain 2"/>
    <property type="match status" value="1"/>
</dbReference>
<dbReference type="GO" id="GO:0006435">
    <property type="term" value="P:threonyl-tRNA aminoacylation"/>
    <property type="evidence" value="ECO:0007669"/>
    <property type="project" value="UniProtKB-UniRule"/>
</dbReference>
<dbReference type="SMART" id="SM00863">
    <property type="entry name" value="tRNA_SAD"/>
    <property type="match status" value="1"/>
</dbReference>
<evidence type="ECO:0000256" key="11">
    <source>
        <dbReference type="ARBA" id="ARBA00023146"/>
    </source>
</evidence>
<evidence type="ECO:0000256" key="12">
    <source>
        <dbReference type="ARBA" id="ARBA00049515"/>
    </source>
</evidence>
<dbReference type="EC" id="6.1.1.3" evidence="13"/>
<comment type="caution">
    <text evidence="15">The sequence shown here is derived from an EMBL/GenBank/DDBJ whole genome shotgun (WGS) entry which is preliminary data.</text>
</comment>
<dbReference type="InterPro" id="IPR045864">
    <property type="entry name" value="aa-tRNA-synth_II/BPL/LPL"/>
</dbReference>
<dbReference type="Proteomes" id="UP000178996">
    <property type="component" value="Unassembled WGS sequence"/>
</dbReference>
<dbReference type="EMBL" id="MHOB01000044">
    <property type="protein sequence ID" value="OGZ56710.1"/>
    <property type="molecule type" value="Genomic_DNA"/>
</dbReference>
<keyword evidence="2 13" id="KW-0963">Cytoplasm</keyword>
<dbReference type="InterPro" id="IPR036621">
    <property type="entry name" value="Anticodon-bd_dom_sf"/>
</dbReference>
<organism evidence="15 16">
    <name type="scientific">Candidatus Ryanbacteria bacterium RIFCSPLOWO2_12_FULL_47_9c</name>
    <dbReference type="NCBI Taxonomy" id="1802131"/>
    <lineage>
        <taxon>Bacteria</taxon>
        <taxon>Candidatus Ryaniibacteriota</taxon>
    </lineage>
</organism>
<keyword evidence="3 13" id="KW-0820">tRNA-binding</keyword>
<dbReference type="Gene3D" id="3.30.980.10">
    <property type="entry name" value="Threonyl-trna Synthetase, Chain A, domain 2"/>
    <property type="match status" value="1"/>
</dbReference>
<evidence type="ECO:0000256" key="4">
    <source>
        <dbReference type="ARBA" id="ARBA00022598"/>
    </source>
</evidence>
<comment type="catalytic activity">
    <reaction evidence="12 13">
        <text>tRNA(Thr) + L-threonine + ATP = L-threonyl-tRNA(Thr) + AMP + diphosphate + H(+)</text>
        <dbReference type="Rhea" id="RHEA:24624"/>
        <dbReference type="Rhea" id="RHEA-COMP:9670"/>
        <dbReference type="Rhea" id="RHEA-COMP:9704"/>
        <dbReference type="ChEBI" id="CHEBI:15378"/>
        <dbReference type="ChEBI" id="CHEBI:30616"/>
        <dbReference type="ChEBI" id="CHEBI:33019"/>
        <dbReference type="ChEBI" id="CHEBI:57926"/>
        <dbReference type="ChEBI" id="CHEBI:78442"/>
        <dbReference type="ChEBI" id="CHEBI:78534"/>
        <dbReference type="ChEBI" id="CHEBI:456215"/>
        <dbReference type="EC" id="6.1.1.3"/>
    </reaction>
</comment>
<feature type="domain" description="Aminoacyl-transfer RNA synthetases class-II family profile" evidence="14">
    <location>
        <begin position="174"/>
        <end position="483"/>
    </location>
</feature>
<dbReference type="InterPro" id="IPR012947">
    <property type="entry name" value="tRNA_SAD"/>
</dbReference>
<evidence type="ECO:0000256" key="2">
    <source>
        <dbReference type="ARBA" id="ARBA00022490"/>
    </source>
</evidence>
<accession>A0A1G2H331</accession>
<keyword evidence="9 13" id="KW-0694">RNA-binding</keyword>
<dbReference type="InterPro" id="IPR033728">
    <property type="entry name" value="ThrRS_core"/>
</dbReference>
<dbReference type="InterPro" id="IPR002314">
    <property type="entry name" value="aa-tRNA-synt_IIb"/>
</dbReference>
<dbReference type="Pfam" id="PF00587">
    <property type="entry name" value="tRNA-synt_2b"/>
    <property type="match status" value="1"/>
</dbReference>
<keyword evidence="7 13" id="KW-0862">Zinc</keyword>
<dbReference type="GO" id="GO:0005737">
    <property type="term" value="C:cytoplasm"/>
    <property type="evidence" value="ECO:0007669"/>
    <property type="project" value="UniProtKB-SubCell"/>
</dbReference>
<dbReference type="Pfam" id="PF07973">
    <property type="entry name" value="tRNA_SAD"/>
    <property type="match status" value="1"/>
</dbReference>
<dbReference type="PANTHER" id="PTHR11451">
    <property type="entry name" value="THREONINE-TRNA LIGASE"/>
    <property type="match status" value="1"/>
</dbReference>
<feature type="binding site" evidence="13">
    <location>
        <position position="330"/>
    </location>
    <ligand>
        <name>Zn(2+)</name>
        <dbReference type="ChEBI" id="CHEBI:29105"/>
        <note>catalytic</note>
    </ligand>
</feature>
<evidence type="ECO:0000313" key="15">
    <source>
        <dbReference type="EMBL" id="OGZ56710.1"/>
    </source>
</evidence>
<dbReference type="CDD" id="cd00860">
    <property type="entry name" value="ThrRS_anticodon"/>
    <property type="match status" value="1"/>
</dbReference>
<dbReference type="GO" id="GO:0046872">
    <property type="term" value="F:metal ion binding"/>
    <property type="evidence" value="ECO:0007669"/>
    <property type="project" value="UniProtKB-KW"/>
</dbReference>
<evidence type="ECO:0000313" key="16">
    <source>
        <dbReference type="Proteomes" id="UP000178996"/>
    </source>
</evidence>
<sequence length="583" mass="67444">MKNKNGKLSLVDQKRHTLAHVLAMAVLSKYPDARLGIGPTIENGFYYDFDVGKPFKEEELAEFEDAMRDIVAHKLDITGKKITLADAKKLFKDQPFKIELAEEYAREDKELTTYMTGDFTDLCRGGHIANMREIDPKSFQLTRIAGAYWRGSEKNPQLQRIYGIAFDTKKELADHLAMLEEAKKRDHRVLGERLKLFTFAPEIGPGLPLWLPNGTIIREEIEKYAKKIEDEQGYKRIITPHIAKEELFRMSGHIPYYAENMYPPMELDDGNYYLKAMNCPMTHMSYKSEPHSYRELPIRYAEYGTVYRYELSGTLAGLLRTRGFTQNDAHIYCREDQVEEEFLNVMKLHEFWYKEVFDITDFYMRLSLPVEDKTKYAGAPEGWQKAVTLVRNAMRRSGLPYKEVEGEAAFYGPKVDFQIKSVIGREETASTNQLDFLAAERFGLIYKDSDGKEKPAYVIHRAPLGSHERFIAFLIEHFGGAFPFWLAPVQVRVLTINEKIVEYTQNVVTRLKKQNIRAELDQRNESINKKIREAELQKIPYIFVIGDKEAAAGTVNIRTRGEKETKTISLEEFLIQIEKESAR</sequence>
<dbReference type="FunFam" id="3.40.50.800:FF:000001">
    <property type="entry name" value="Threonine--tRNA ligase"/>
    <property type="match status" value="1"/>
</dbReference>
<keyword evidence="5 13" id="KW-0479">Metal-binding</keyword>
<dbReference type="NCBIfam" id="TIGR00418">
    <property type="entry name" value="thrS"/>
    <property type="match status" value="1"/>
</dbReference>
<name>A0A1G2H331_9BACT</name>
<dbReference type="FunFam" id="3.30.930.10:FF:000002">
    <property type="entry name" value="Threonine--tRNA ligase"/>
    <property type="match status" value="1"/>
</dbReference>
<feature type="binding site" evidence="13">
    <location>
        <position position="460"/>
    </location>
    <ligand>
        <name>Zn(2+)</name>
        <dbReference type="ChEBI" id="CHEBI:29105"/>
        <note>catalytic</note>
    </ligand>
</feature>
<gene>
    <name evidence="13" type="primary">thrS</name>
    <name evidence="15" type="ORF">A3G60_02310</name>
</gene>
<evidence type="ECO:0000256" key="10">
    <source>
        <dbReference type="ARBA" id="ARBA00022917"/>
    </source>
</evidence>
<protein>
    <recommendedName>
        <fullName evidence="13">Threonine--tRNA ligase</fullName>
        <ecNumber evidence="13">6.1.1.3</ecNumber>
    </recommendedName>
    <alternativeName>
        <fullName evidence="13">Threonyl-tRNA synthetase</fullName>
        <shortName evidence="13">ThrRS</shortName>
    </alternativeName>
</protein>
<comment type="caution">
    <text evidence="13">Lacks conserved residue(s) required for the propagation of feature annotation.</text>
</comment>
<dbReference type="Gene3D" id="3.40.50.800">
    <property type="entry name" value="Anticodon-binding domain"/>
    <property type="match status" value="1"/>
</dbReference>
<dbReference type="FunFam" id="3.30.980.10:FF:000005">
    <property type="entry name" value="Threonyl-tRNA synthetase, mitochondrial"/>
    <property type="match status" value="1"/>
</dbReference>
<dbReference type="GO" id="GO:0004829">
    <property type="term" value="F:threonine-tRNA ligase activity"/>
    <property type="evidence" value="ECO:0007669"/>
    <property type="project" value="UniProtKB-UniRule"/>
</dbReference>
<feature type="binding site" evidence="13">
    <location>
        <position position="279"/>
    </location>
    <ligand>
        <name>Zn(2+)</name>
        <dbReference type="ChEBI" id="CHEBI:29105"/>
        <note>catalytic</note>
    </ligand>
</feature>
<keyword evidence="6 13" id="KW-0547">Nucleotide-binding</keyword>
<evidence type="ECO:0000256" key="3">
    <source>
        <dbReference type="ARBA" id="ARBA00022555"/>
    </source>
</evidence>
<comment type="cofactor">
    <cofactor evidence="13">
        <name>Zn(2+)</name>
        <dbReference type="ChEBI" id="CHEBI:29105"/>
    </cofactor>
    <text evidence="13">Binds 1 zinc ion per subunit.</text>
</comment>
<dbReference type="Gene3D" id="3.30.54.20">
    <property type="match status" value="1"/>
</dbReference>
<dbReference type="HAMAP" id="MF_00184">
    <property type="entry name" value="Thr_tRNA_synth"/>
    <property type="match status" value="1"/>
</dbReference>
<dbReference type="SUPFAM" id="SSF52954">
    <property type="entry name" value="Class II aaRS ABD-related"/>
    <property type="match status" value="1"/>
</dbReference>
<dbReference type="InterPro" id="IPR018163">
    <property type="entry name" value="Thr/Ala-tRNA-synth_IIc_edit"/>
</dbReference>
<evidence type="ECO:0000256" key="5">
    <source>
        <dbReference type="ARBA" id="ARBA00022723"/>
    </source>
</evidence>
<dbReference type="CDD" id="cd00771">
    <property type="entry name" value="ThrRS_core"/>
    <property type="match status" value="1"/>
</dbReference>
<dbReference type="InterPro" id="IPR002320">
    <property type="entry name" value="Thr-tRNA-ligase_IIa"/>
</dbReference>
<dbReference type="AlphaFoldDB" id="A0A1G2H331"/>
<dbReference type="InterPro" id="IPR047246">
    <property type="entry name" value="ThrRS_anticodon"/>
</dbReference>
<comment type="similarity">
    <text evidence="1 13">Belongs to the class-II aminoacyl-tRNA synthetase family.</text>
</comment>
<comment type="subcellular location">
    <subcellularLocation>
        <location evidence="13">Cytoplasm</location>
    </subcellularLocation>
</comment>
<evidence type="ECO:0000259" key="14">
    <source>
        <dbReference type="PROSITE" id="PS50862"/>
    </source>
</evidence>
<dbReference type="InterPro" id="IPR004154">
    <property type="entry name" value="Anticodon-bd"/>
</dbReference>
<keyword evidence="10 13" id="KW-0648">Protein biosynthesis</keyword>
<evidence type="ECO:0000256" key="6">
    <source>
        <dbReference type="ARBA" id="ARBA00022741"/>
    </source>
</evidence>
<evidence type="ECO:0000256" key="13">
    <source>
        <dbReference type="HAMAP-Rule" id="MF_00184"/>
    </source>
</evidence>
<comment type="subunit">
    <text evidence="13">Homodimer.</text>
</comment>
<dbReference type="Pfam" id="PF03129">
    <property type="entry name" value="HGTP_anticodon"/>
    <property type="match status" value="1"/>
</dbReference>
<keyword evidence="8 13" id="KW-0067">ATP-binding</keyword>
<evidence type="ECO:0000256" key="7">
    <source>
        <dbReference type="ARBA" id="ARBA00022833"/>
    </source>
</evidence>
<dbReference type="PRINTS" id="PR01047">
    <property type="entry name" value="TRNASYNTHTHR"/>
</dbReference>
<reference evidence="15 16" key="1">
    <citation type="journal article" date="2016" name="Nat. Commun.">
        <title>Thousands of microbial genomes shed light on interconnected biogeochemical processes in an aquifer system.</title>
        <authorList>
            <person name="Anantharaman K."/>
            <person name="Brown C.T."/>
            <person name="Hug L.A."/>
            <person name="Sharon I."/>
            <person name="Castelle C.J."/>
            <person name="Probst A.J."/>
            <person name="Thomas B.C."/>
            <person name="Singh A."/>
            <person name="Wilkins M.J."/>
            <person name="Karaoz U."/>
            <person name="Brodie E.L."/>
            <person name="Williams K.H."/>
            <person name="Hubbard S.S."/>
            <person name="Banfield J.F."/>
        </authorList>
    </citation>
    <scope>NUCLEOTIDE SEQUENCE [LARGE SCALE GENOMIC DNA]</scope>
</reference>
<dbReference type="GO" id="GO:0005524">
    <property type="term" value="F:ATP binding"/>
    <property type="evidence" value="ECO:0007669"/>
    <property type="project" value="UniProtKB-UniRule"/>
</dbReference>
<keyword evidence="11 13" id="KW-0030">Aminoacyl-tRNA synthetase</keyword>
<dbReference type="PANTHER" id="PTHR11451:SF44">
    <property type="entry name" value="THREONINE--TRNA LIGASE, CHLOROPLASTIC_MITOCHONDRIAL 2"/>
    <property type="match status" value="1"/>
</dbReference>
<dbReference type="InterPro" id="IPR006195">
    <property type="entry name" value="aa-tRNA-synth_II"/>
</dbReference>
<evidence type="ECO:0000256" key="1">
    <source>
        <dbReference type="ARBA" id="ARBA00008226"/>
    </source>
</evidence>
<evidence type="ECO:0000256" key="8">
    <source>
        <dbReference type="ARBA" id="ARBA00022840"/>
    </source>
</evidence>
<proteinExistence type="inferred from homology"/>